<reference evidence="2 3" key="1">
    <citation type="submission" date="2023-05" db="EMBL/GenBank/DDBJ databases">
        <title>B98-5 Cell Line De Novo Hybrid Assembly: An Optical Mapping Approach.</title>
        <authorList>
            <person name="Kananen K."/>
            <person name="Auerbach J.A."/>
            <person name="Kautto E."/>
            <person name="Blachly J.S."/>
        </authorList>
    </citation>
    <scope>NUCLEOTIDE SEQUENCE [LARGE SCALE GENOMIC DNA]</scope>
    <source>
        <strain evidence="2">B95-8</strain>
        <tissue evidence="2">Cell line</tissue>
    </source>
</reference>
<dbReference type="Proteomes" id="UP001266305">
    <property type="component" value="Unassembled WGS sequence"/>
</dbReference>
<dbReference type="EMBL" id="JASSZA010000019">
    <property type="protein sequence ID" value="KAK2087786.1"/>
    <property type="molecule type" value="Genomic_DNA"/>
</dbReference>
<protein>
    <submittedName>
        <fullName evidence="2">Uncharacterized protein</fullName>
    </submittedName>
</protein>
<evidence type="ECO:0000256" key="1">
    <source>
        <dbReference type="SAM" id="MobiDB-lite"/>
    </source>
</evidence>
<evidence type="ECO:0000313" key="2">
    <source>
        <dbReference type="EMBL" id="KAK2087786.1"/>
    </source>
</evidence>
<keyword evidence="3" id="KW-1185">Reference proteome</keyword>
<organism evidence="2 3">
    <name type="scientific">Saguinus oedipus</name>
    <name type="common">Cotton-top tamarin</name>
    <name type="synonym">Oedipomidas oedipus</name>
    <dbReference type="NCBI Taxonomy" id="9490"/>
    <lineage>
        <taxon>Eukaryota</taxon>
        <taxon>Metazoa</taxon>
        <taxon>Chordata</taxon>
        <taxon>Craniata</taxon>
        <taxon>Vertebrata</taxon>
        <taxon>Euteleostomi</taxon>
        <taxon>Mammalia</taxon>
        <taxon>Eutheria</taxon>
        <taxon>Euarchontoglires</taxon>
        <taxon>Primates</taxon>
        <taxon>Haplorrhini</taxon>
        <taxon>Platyrrhini</taxon>
        <taxon>Cebidae</taxon>
        <taxon>Callitrichinae</taxon>
        <taxon>Saguinus</taxon>
    </lineage>
</organism>
<sequence>MEEVEEPCVFSRAQGGTLHGVFHLYTKAHSRGEQLVQLIHREETGLELVRPWTVAGITTKHPHFSKPMEPDVCNLAVCPRKGSGPQRQASEKLDDQTPWRSSASETKSLYYLSLWGGEGSAGRGDPGGIEEKEAVFCGMVLWVQVCWVAQDTRDRI</sequence>
<feature type="region of interest" description="Disordered" evidence="1">
    <location>
        <begin position="81"/>
        <end position="101"/>
    </location>
</feature>
<proteinExistence type="predicted"/>
<comment type="caution">
    <text evidence="2">The sequence shown here is derived from an EMBL/GenBank/DDBJ whole genome shotgun (WGS) entry which is preliminary data.</text>
</comment>
<accession>A0ABQ9TT18</accession>
<gene>
    <name evidence="2" type="ORF">P7K49_033693</name>
</gene>
<evidence type="ECO:0000313" key="3">
    <source>
        <dbReference type="Proteomes" id="UP001266305"/>
    </source>
</evidence>
<name>A0ABQ9TT18_SAGOE</name>